<dbReference type="InterPro" id="IPR033764">
    <property type="entry name" value="Sdr_B"/>
</dbReference>
<keyword evidence="5" id="KW-0472">Membrane</keyword>
<organism evidence="8 9">
    <name type="scientific">Corynebacterium pygosceleis</name>
    <dbReference type="NCBI Taxonomy" id="2800406"/>
    <lineage>
        <taxon>Bacteria</taxon>
        <taxon>Bacillati</taxon>
        <taxon>Actinomycetota</taxon>
        <taxon>Actinomycetes</taxon>
        <taxon>Mycobacteriales</taxon>
        <taxon>Corynebacteriaceae</taxon>
        <taxon>Corynebacterium</taxon>
    </lineage>
</organism>
<keyword evidence="5" id="KW-1133">Transmembrane helix</keyword>
<dbReference type="SUPFAM" id="SSF117074">
    <property type="entry name" value="Hypothetical protein PA1324"/>
    <property type="match status" value="1"/>
</dbReference>
<feature type="domain" description="DUF7507" evidence="7">
    <location>
        <begin position="283"/>
        <end position="349"/>
    </location>
</feature>
<feature type="domain" description="SD-repeat containing protein B" evidence="6">
    <location>
        <begin position="106"/>
        <end position="241"/>
    </location>
</feature>
<keyword evidence="2" id="KW-0964">Secreted</keyword>
<evidence type="ECO:0000256" key="5">
    <source>
        <dbReference type="SAM" id="Phobius"/>
    </source>
</evidence>
<accession>A0ABT3WTC7</accession>
<evidence type="ECO:0000256" key="4">
    <source>
        <dbReference type="SAM" id="MobiDB-lite"/>
    </source>
</evidence>
<proteinExistence type="predicted"/>
<evidence type="ECO:0000313" key="9">
    <source>
        <dbReference type="Proteomes" id="UP001081709"/>
    </source>
</evidence>
<dbReference type="EMBL" id="JAPMKV010000005">
    <property type="protein sequence ID" value="MCX7445484.1"/>
    <property type="molecule type" value="Genomic_DNA"/>
</dbReference>
<evidence type="ECO:0000256" key="2">
    <source>
        <dbReference type="ARBA" id="ARBA00022525"/>
    </source>
</evidence>
<sequence>MDDDAGIYVPIDRSRWTLNYCNADGFSLRFNPLDDGSYLLKNESLSISYSGEVLPESENTRYLDNSSHTFGINNNGEPADKSDILNAFIDRGASGGSGIGDEKSVSVGNYVFHDVNENGIQDSEDLPIPGVKLKIQNSDGTRVTRDYRNHDYSEVKKNIDRTDASGHYLFTGLPYSTDGEVGRAYTVSIDLDDDQTRAILAMYTPTLTGKGNLHTDSSTWTANSNTLTRVGERDFSLDFGFIKKLDASVPDIKLVKYIDGHDANAGASAKDTRQTDDDQKPVTFAVGDTRPVTIIVTNTGTVDLTDVVVTDETVLGNDTVTDLTCPEDNELGIGDSMRCTGTLSMTAPGMKHRDRASVTALPAPRDGQRVVTAEGKDWIEGQTLTDSDIANAITPAAHGILGMSSASCGWMCALLPLVPLTPLIPLIGVPDSLGASPSHALGSSKLSSPNRNPVRQSTSAQALPDNEPPIGEQDSTRETRANEKDVLAQTGANTITLFIIGMIALILGGFLLSRRKTI</sequence>
<evidence type="ECO:0000256" key="1">
    <source>
        <dbReference type="ARBA" id="ARBA00004613"/>
    </source>
</evidence>
<comment type="caution">
    <text evidence="8">The sequence shown here is derived from an EMBL/GenBank/DDBJ whole genome shotgun (WGS) entry which is preliminary data.</text>
</comment>
<dbReference type="Gene3D" id="2.60.40.10">
    <property type="entry name" value="Immunoglobulins"/>
    <property type="match status" value="1"/>
</dbReference>
<dbReference type="Pfam" id="PF24346">
    <property type="entry name" value="DUF7507"/>
    <property type="match status" value="1"/>
</dbReference>
<evidence type="ECO:0000256" key="3">
    <source>
        <dbReference type="ARBA" id="ARBA00022729"/>
    </source>
</evidence>
<feature type="transmembrane region" description="Helical" evidence="5">
    <location>
        <begin position="494"/>
        <end position="512"/>
    </location>
</feature>
<dbReference type="Proteomes" id="UP001081709">
    <property type="component" value="Unassembled WGS sequence"/>
</dbReference>
<gene>
    <name evidence="8" type="ORF">OS125_09565</name>
</gene>
<reference evidence="8" key="1">
    <citation type="submission" date="2022-11" db="EMBL/GenBank/DDBJ databases">
        <title>Corynebacterium sp. isolated from Penguins.</title>
        <authorList>
            <person name="Sedlar K."/>
            <person name="Svec P."/>
        </authorList>
    </citation>
    <scope>NUCLEOTIDE SEQUENCE</scope>
    <source>
        <strain evidence="8">P7003</strain>
    </source>
</reference>
<keyword evidence="5" id="KW-0812">Transmembrane</keyword>
<name>A0ABT3WTC7_9CORY</name>
<evidence type="ECO:0000259" key="7">
    <source>
        <dbReference type="Pfam" id="PF24346"/>
    </source>
</evidence>
<evidence type="ECO:0000313" key="8">
    <source>
        <dbReference type="EMBL" id="MCX7445484.1"/>
    </source>
</evidence>
<feature type="region of interest" description="Disordered" evidence="4">
    <location>
        <begin position="438"/>
        <end position="480"/>
    </location>
</feature>
<keyword evidence="3" id="KW-0732">Signal</keyword>
<dbReference type="RefSeq" id="WP_267186690.1">
    <property type="nucleotide sequence ID" value="NZ_JAPMKV010000005.1"/>
</dbReference>
<keyword evidence="9" id="KW-1185">Reference proteome</keyword>
<dbReference type="InterPro" id="IPR055354">
    <property type="entry name" value="DUF7507"/>
</dbReference>
<dbReference type="InterPro" id="IPR013783">
    <property type="entry name" value="Ig-like_fold"/>
</dbReference>
<protein>
    <submittedName>
        <fullName evidence="8">LPXTG cell wall anchor domain-containing protein</fullName>
    </submittedName>
</protein>
<evidence type="ECO:0000259" key="6">
    <source>
        <dbReference type="Pfam" id="PF17210"/>
    </source>
</evidence>
<dbReference type="NCBIfam" id="TIGR01167">
    <property type="entry name" value="LPXTG_anchor"/>
    <property type="match status" value="1"/>
</dbReference>
<feature type="compositionally biased region" description="Polar residues" evidence="4">
    <location>
        <begin position="444"/>
        <end position="461"/>
    </location>
</feature>
<comment type="subcellular location">
    <subcellularLocation>
        <location evidence="1">Secreted</location>
    </subcellularLocation>
</comment>
<dbReference type="Pfam" id="PF17210">
    <property type="entry name" value="SdrD_B"/>
    <property type="match status" value="1"/>
</dbReference>